<dbReference type="GO" id="GO:0019878">
    <property type="term" value="P:lysine biosynthetic process via aminoadipic acid"/>
    <property type="evidence" value="ECO:0007669"/>
    <property type="project" value="TreeGrafter"/>
</dbReference>
<dbReference type="GO" id="GO:0030170">
    <property type="term" value="F:pyridoxal phosphate binding"/>
    <property type="evidence" value="ECO:0007669"/>
    <property type="project" value="InterPro"/>
</dbReference>
<dbReference type="Gene3D" id="3.40.640.10">
    <property type="entry name" value="Type I PLP-dependent aspartate aminotransferase-like (Major domain)"/>
    <property type="match status" value="1"/>
</dbReference>
<evidence type="ECO:0000256" key="6">
    <source>
        <dbReference type="ARBA" id="ARBA00022679"/>
    </source>
</evidence>
<dbReference type="STRING" id="669874.A0A1E4U2E5"/>
<keyword evidence="6" id="KW-0808">Transferase</keyword>
<sequence length="473" mass="52983">MPQSKDFSYLLSEEAKRRNASPLKTAFKYFGLPDLVFLGGGLPLSDYFPWNEVSANSPAAPFSQGIAAKPENADDGTITKITKTDGTIPLSKSLQYGYTEGQIPLMEFVTEHTRIVHNVPYDDWKCIATIGNTQAWDGILRAFCDKGDSILAEEYTFPSSMEAASAQGVNIVPIDMDDFGIIPQALDEKLSTWEGKRPKLLYTIPTGQNPTGSSLSFERRKEILKIAQKYDFLIIEDEPYYFLQMEPYTEDLETRKKIGVHSHQEFLDSLVKSFISIDTEGRVLRLDSASKVLAPGVRFGWIVGQEKLLERLIRAHEVSIQAPSGFSQAIIHGTLSQWGQEGYLDWLIGLRHEYTEKRDVAIDTVAKNFPSEVTSFIPPVAGMFFTVKLDASKHPKFATEFEKDPLKVENAIYEMALEKGCLMIPGSWFSIKATSEQKDTHIFFRGTYAAVPLDKLVIGLERFGAAVKDSFQL</sequence>
<dbReference type="AlphaFoldDB" id="A0A1E4U2E5"/>
<dbReference type="OrthoDB" id="691673at2759"/>
<dbReference type="EMBL" id="KV454011">
    <property type="protein sequence ID" value="ODV98088.1"/>
    <property type="molecule type" value="Genomic_DNA"/>
</dbReference>
<name>A0A1E4U2E5_PACTA</name>
<evidence type="ECO:0000256" key="2">
    <source>
        <dbReference type="ARBA" id="ARBA00004496"/>
    </source>
</evidence>
<dbReference type="FunFam" id="3.40.640.10:FF:000074">
    <property type="entry name" value="Aromatic amino acid aminotransferase"/>
    <property type="match status" value="1"/>
</dbReference>
<protein>
    <recommendedName>
        <fullName evidence="9">aromatic-amino-acid transaminase</fullName>
        <ecNumber evidence="9">2.6.1.57</ecNumber>
    </recommendedName>
</protein>
<feature type="domain" description="Aminotransferase class I/classII large" evidence="10">
    <location>
        <begin position="95"/>
        <end position="457"/>
    </location>
</feature>
<dbReference type="InterPro" id="IPR015424">
    <property type="entry name" value="PyrdxlP-dep_Trfase"/>
</dbReference>
<evidence type="ECO:0000256" key="8">
    <source>
        <dbReference type="ARBA" id="ARBA00051993"/>
    </source>
</evidence>
<dbReference type="GO" id="GO:0047536">
    <property type="term" value="F:2-aminoadipate transaminase activity"/>
    <property type="evidence" value="ECO:0007669"/>
    <property type="project" value="EnsemblFungi"/>
</dbReference>
<evidence type="ECO:0000259" key="10">
    <source>
        <dbReference type="Pfam" id="PF00155"/>
    </source>
</evidence>
<comment type="similarity">
    <text evidence="3">Belongs to the class-I pyridoxal-phosphate-dependent aminotransferase family.</text>
</comment>
<proteinExistence type="inferred from homology"/>
<dbReference type="GO" id="GO:0009074">
    <property type="term" value="P:aromatic amino acid family catabolic process"/>
    <property type="evidence" value="ECO:0007669"/>
    <property type="project" value="TreeGrafter"/>
</dbReference>
<dbReference type="InterPro" id="IPR004839">
    <property type="entry name" value="Aminotransferase_I/II_large"/>
</dbReference>
<evidence type="ECO:0000256" key="1">
    <source>
        <dbReference type="ARBA" id="ARBA00001933"/>
    </source>
</evidence>
<dbReference type="GO" id="GO:0008793">
    <property type="term" value="F:aromatic-amino-acid transaminase activity"/>
    <property type="evidence" value="ECO:0007669"/>
    <property type="project" value="EnsemblFungi"/>
</dbReference>
<comment type="catalytic activity">
    <reaction evidence="8">
        <text>an aromatic L-alpha-amino acid + 2-oxoglutarate = an aromatic oxo-acid + L-glutamate</text>
        <dbReference type="Rhea" id="RHEA:17533"/>
        <dbReference type="ChEBI" id="CHEBI:16810"/>
        <dbReference type="ChEBI" id="CHEBI:29985"/>
        <dbReference type="ChEBI" id="CHEBI:73309"/>
        <dbReference type="ChEBI" id="CHEBI:84824"/>
        <dbReference type="EC" id="2.6.1.57"/>
    </reaction>
</comment>
<comment type="subcellular location">
    <subcellularLocation>
        <location evidence="2">Cytoplasm</location>
    </subcellularLocation>
</comment>
<evidence type="ECO:0000256" key="4">
    <source>
        <dbReference type="ARBA" id="ARBA00022490"/>
    </source>
</evidence>
<dbReference type="PANTHER" id="PTHR42790">
    <property type="entry name" value="AMINOTRANSFERASE"/>
    <property type="match status" value="1"/>
</dbReference>
<comment type="cofactor">
    <cofactor evidence="1">
        <name>pyridoxal 5'-phosphate</name>
        <dbReference type="ChEBI" id="CHEBI:597326"/>
    </cofactor>
</comment>
<organism evidence="11 12">
    <name type="scientific">Pachysolen tannophilus NRRL Y-2460</name>
    <dbReference type="NCBI Taxonomy" id="669874"/>
    <lineage>
        <taxon>Eukaryota</taxon>
        <taxon>Fungi</taxon>
        <taxon>Dikarya</taxon>
        <taxon>Ascomycota</taxon>
        <taxon>Saccharomycotina</taxon>
        <taxon>Pichiomycetes</taxon>
        <taxon>Pachysolenaceae</taxon>
        <taxon>Pachysolen</taxon>
    </lineage>
</organism>
<keyword evidence="12" id="KW-1185">Reference proteome</keyword>
<reference evidence="12" key="1">
    <citation type="submission" date="2016-05" db="EMBL/GenBank/DDBJ databases">
        <title>Comparative genomics of biotechnologically important yeasts.</title>
        <authorList>
            <consortium name="DOE Joint Genome Institute"/>
            <person name="Riley R."/>
            <person name="Haridas S."/>
            <person name="Wolfe K.H."/>
            <person name="Lopes M.R."/>
            <person name="Hittinger C.T."/>
            <person name="Goker M."/>
            <person name="Salamov A."/>
            <person name="Wisecaver J."/>
            <person name="Long T.M."/>
            <person name="Aerts A.L."/>
            <person name="Barry K."/>
            <person name="Choi C."/>
            <person name="Clum A."/>
            <person name="Coughlan A.Y."/>
            <person name="Deshpande S."/>
            <person name="Douglass A.P."/>
            <person name="Hanson S.J."/>
            <person name="Klenk H.-P."/>
            <person name="Labutti K."/>
            <person name="Lapidus A."/>
            <person name="Lindquist E."/>
            <person name="Lipzen A."/>
            <person name="Meier-Kolthoff J.P."/>
            <person name="Ohm R.A."/>
            <person name="Otillar R.P."/>
            <person name="Pangilinan J."/>
            <person name="Peng Y."/>
            <person name="Rokas A."/>
            <person name="Rosa C.A."/>
            <person name="Scheuner C."/>
            <person name="Sibirny A.A."/>
            <person name="Slot J.C."/>
            <person name="Stielow J.B."/>
            <person name="Sun H."/>
            <person name="Kurtzman C.P."/>
            <person name="Blackwell M."/>
            <person name="Grigoriev I.V."/>
            <person name="Jeffries T.W."/>
        </authorList>
    </citation>
    <scope>NUCLEOTIDE SEQUENCE [LARGE SCALE GENOMIC DNA]</scope>
    <source>
        <strain evidence="12">NRRL Y-2460</strain>
    </source>
</reference>
<evidence type="ECO:0000313" key="11">
    <source>
        <dbReference type="EMBL" id="ODV98088.1"/>
    </source>
</evidence>
<dbReference type="GO" id="GO:0005737">
    <property type="term" value="C:cytoplasm"/>
    <property type="evidence" value="ECO:0007669"/>
    <property type="project" value="UniProtKB-SubCell"/>
</dbReference>
<evidence type="ECO:0000313" key="12">
    <source>
        <dbReference type="Proteomes" id="UP000094236"/>
    </source>
</evidence>
<dbReference type="Pfam" id="PF00155">
    <property type="entry name" value="Aminotran_1_2"/>
    <property type="match status" value="1"/>
</dbReference>
<dbReference type="PANTHER" id="PTHR42790:SF21">
    <property type="entry name" value="AROMATIC_AMINOADIPATE AMINOTRANSFERASE 1"/>
    <property type="match status" value="1"/>
</dbReference>
<evidence type="ECO:0000256" key="3">
    <source>
        <dbReference type="ARBA" id="ARBA00007441"/>
    </source>
</evidence>
<accession>A0A1E4U2E5</accession>
<keyword evidence="4" id="KW-0963">Cytoplasm</keyword>
<dbReference type="Proteomes" id="UP000094236">
    <property type="component" value="Unassembled WGS sequence"/>
</dbReference>
<dbReference type="InterPro" id="IPR050859">
    <property type="entry name" value="Class-I_PLP-dep_aminotransf"/>
</dbReference>
<keyword evidence="5" id="KW-0032">Aminotransferase</keyword>
<dbReference type="CDD" id="cd00609">
    <property type="entry name" value="AAT_like"/>
    <property type="match status" value="1"/>
</dbReference>
<gene>
    <name evidence="11" type="ORF">PACTADRAFT_63813</name>
</gene>
<dbReference type="GO" id="GO:0006571">
    <property type="term" value="P:tyrosine biosynthetic process"/>
    <property type="evidence" value="ECO:0007669"/>
    <property type="project" value="EnsemblFungi"/>
</dbReference>
<dbReference type="EC" id="2.6.1.57" evidence="9"/>
<dbReference type="GO" id="GO:0009094">
    <property type="term" value="P:L-phenylalanine biosynthetic process"/>
    <property type="evidence" value="ECO:0007669"/>
    <property type="project" value="EnsemblFungi"/>
</dbReference>
<keyword evidence="7" id="KW-0663">Pyridoxal phosphate</keyword>
<dbReference type="SUPFAM" id="SSF53383">
    <property type="entry name" value="PLP-dependent transferases"/>
    <property type="match status" value="1"/>
</dbReference>
<dbReference type="InterPro" id="IPR015421">
    <property type="entry name" value="PyrdxlP-dep_Trfase_major"/>
</dbReference>
<evidence type="ECO:0000256" key="9">
    <source>
        <dbReference type="ARBA" id="ARBA00067014"/>
    </source>
</evidence>
<evidence type="ECO:0000256" key="5">
    <source>
        <dbReference type="ARBA" id="ARBA00022576"/>
    </source>
</evidence>
<evidence type="ECO:0000256" key="7">
    <source>
        <dbReference type="ARBA" id="ARBA00022898"/>
    </source>
</evidence>